<dbReference type="InterPro" id="IPR011426">
    <property type="entry name" value="CamS"/>
</dbReference>
<dbReference type="CDD" id="cd13440">
    <property type="entry name" value="CamS_repeat_2"/>
    <property type="match status" value="1"/>
</dbReference>
<evidence type="ECO:0000313" key="3">
    <source>
        <dbReference type="Proteomes" id="UP001225646"/>
    </source>
</evidence>
<dbReference type="PROSITE" id="PS51257">
    <property type="entry name" value="PROKAR_LIPOPROTEIN"/>
    <property type="match status" value="1"/>
</dbReference>
<keyword evidence="1" id="KW-0732">Signal</keyword>
<dbReference type="CDD" id="cd13441">
    <property type="entry name" value="CamS_repeat_1"/>
    <property type="match status" value="1"/>
</dbReference>
<reference evidence="2 3" key="1">
    <citation type="submission" date="2023-07" db="EMBL/GenBank/DDBJ databases">
        <title>Genomic Encyclopedia of Type Strains, Phase IV (KMG-IV): sequencing the most valuable type-strain genomes for metagenomic binning, comparative biology and taxonomic classification.</title>
        <authorList>
            <person name="Goeker M."/>
        </authorList>
    </citation>
    <scope>NUCLEOTIDE SEQUENCE [LARGE SCALE GENOMIC DNA]</scope>
    <source>
        <strain evidence="2 3">DSM 19092</strain>
    </source>
</reference>
<dbReference type="EMBL" id="JAUSTR010000011">
    <property type="protein sequence ID" value="MDQ0163216.1"/>
    <property type="molecule type" value="Genomic_DNA"/>
</dbReference>
<dbReference type="Proteomes" id="UP001225646">
    <property type="component" value="Unassembled WGS sequence"/>
</dbReference>
<comment type="caution">
    <text evidence="2">The sequence shown here is derived from an EMBL/GenBank/DDBJ whole genome shotgun (WGS) entry which is preliminary data.</text>
</comment>
<protein>
    <submittedName>
        <fullName evidence="2">Protein involved in sex pheromone biosynthesis</fullName>
    </submittedName>
</protein>
<dbReference type="Gene3D" id="3.10.570.10">
    <property type="entry name" value="sex pheromone staph- cam373 precursor domain"/>
    <property type="match status" value="1"/>
</dbReference>
<keyword evidence="3" id="KW-1185">Reference proteome</keyword>
<organism evidence="2 3">
    <name type="scientific">Aeribacillus alveayuensis</name>
    <dbReference type="NCBI Taxonomy" id="279215"/>
    <lineage>
        <taxon>Bacteria</taxon>
        <taxon>Bacillati</taxon>
        <taxon>Bacillota</taxon>
        <taxon>Bacilli</taxon>
        <taxon>Bacillales</taxon>
        <taxon>Bacillaceae</taxon>
        <taxon>Aeribacillus</taxon>
    </lineage>
</organism>
<dbReference type="Pfam" id="PF07537">
    <property type="entry name" value="CamS"/>
    <property type="match status" value="1"/>
</dbReference>
<sequence>MKKTFISLVASCLFLVSCSNIGEPEKIVQETDESEQETAIIPKYSISDDYYKMIVPFKTSEARGLVTRNLNTRLDIDEFETGLMRMALDTFSTEKYYFQEGQYLDEETVRTWLSRKSDEHNNEGLNPSNSSEEQNEENPIYLAHILEHDYLIKKDEKTIELGGISIGLALNSVYYYRSENGQQLEEKISLDVLEEKGKEYAQEIVNRLRDMEGLNKVPIVVSLYVQAPKSSIVPGHFIAKTVVEKESRNIGRWSTVDEEYYFFPSTEGSNKKPDEANRFNALKGDVEEFFPNYTGVIGTGFYQNGELKQMKIEIPMQFYGKAEVIALTQYLTGKVMEYYPEDYITLEVKITSTNGEEALIVKKPGQEEPFVHIYR</sequence>
<gene>
    <name evidence="2" type="ORF">J2S06_002294</name>
</gene>
<name>A0ABT9VQH3_9BACI</name>
<proteinExistence type="predicted"/>
<feature type="signal peptide" evidence="1">
    <location>
        <begin position="1"/>
        <end position="22"/>
    </location>
</feature>
<evidence type="ECO:0000256" key="1">
    <source>
        <dbReference type="SAM" id="SignalP"/>
    </source>
</evidence>
<dbReference type="PIRSF" id="PIRSF012509">
    <property type="entry name" value="CamS"/>
    <property type="match status" value="1"/>
</dbReference>
<evidence type="ECO:0000313" key="2">
    <source>
        <dbReference type="EMBL" id="MDQ0163216.1"/>
    </source>
</evidence>
<dbReference type="RefSeq" id="WP_419152371.1">
    <property type="nucleotide sequence ID" value="NZ_JAUSTR010000011.1"/>
</dbReference>
<accession>A0ABT9VQH3</accession>
<feature type="chain" id="PRO_5047218095" evidence="1">
    <location>
        <begin position="23"/>
        <end position="375"/>
    </location>
</feature>